<dbReference type="GO" id="GO:0006780">
    <property type="term" value="P:uroporphyrinogen III biosynthetic process"/>
    <property type="evidence" value="ECO:0007669"/>
    <property type="project" value="InterPro"/>
</dbReference>
<organism evidence="10">
    <name type="scientific">hydrothermal vent metagenome</name>
    <dbReference type="NCBI Taxonomy" id="652676"/>
    <lineage>
        <taxon>unclassified sequences</taxon>
        <taxon>metagenomes</taxon>
        <taxon>ecological metagenomes</taxon>
    </lineage>
</organism>
<evidence type="ECO:0000256" key="8">
    <source>
        <dbReference type="ARBA" id="ARBA00048617"/>
    </source>
</evidence>
<reference evidence="10" key="1">
    <citation type="submission" date="2018-06" db="EMBL/GenBank/DDBJ databases">
        <authorList>
            <person name="Zhirakovskaya E."/>
        </authorList>
    </citation>
    <scope>NUCLEOTIDE SEQUENCE</scope>
</reference>
<dbReference type="InterPro" id="IPR039793">
    <property type="entry name" value="UROS/Hem4"/>
</dbReference>
<protein>
    <recommendedName>
        <fullName evidence="3">uroporphyrinogen-III synthase</fullName>
        <ecNumber evidence="3">4.2.1.75</ecNumber>
    </recommendedName>
    <alternativeName>
        <fullName evidence="7">Hydroxymethylbilane hydrolyase [cyclizing]</fullName>
    </alternativeName>
    <alternativeName>
        <fullName evidence="6">Uroporphyrinogen-III cosynthase</fullName>
    </alternativeName>
</protein>
<dbReference type="SUPFAM" id="SSF69618">
    <property type="entry name" value="HemD-like"/>
    <property type="match status" value="1"/>
</dbReference>
<feature type="domain" description="Tetrapyrrole biosynthesis uroporphyrinogen III synthase" evidence="9">
    <location>
        <begin position="23"/>
        <end position="249"/>
    </location>
</feature>
<evidence type="ECO:0000313" key="10">
    <source>
        <dbReference type="EMBL" id="VAW94729.1"/>
    </source>
</evidence>
<keyword evidence="5" id="KW-0627">Porphyrin biosynthesis</keyword>
<evidence type="ECO:0000256" key="5">
    <source>
        <dbReference type="ARBA" id="ARBA00023244"/>
    </source>
</evidence>
<evidence type="ECO:0000256" key="7">
    <source>
        <dbReference type="ARBA" id="ARBA00032649"/>
    </source>
</evidence>
<proteinExistence type="inferred from homology"/>
<gene>
    <name evidence="10" type="ORF">MNBD_GAMMA22-1622</name>
</gene>
<dbReference type="AlphaFoldDB" id="A0A3B1A940"/>
<evidence type="ECO:0000256" key="2">
    <source>
        <dbReference type="ARBA" id="ARBA00008133"/>
    </source>
</evidence>
<evidence type="ECO:0000256" key="6">
    <source>
        <dbReference type="ARBA" id="ARBA00031702"/>
    </source>
</evidence>
<dbReference type="InterPro" id="IPR003754">
    <property type="entry name" value="4pyrrol_synth_uPrphyn_synth"/>
</dbReference>
<evidence type="ECO:0000256" key="3">
    <source>
        <dbReference type="ARBA" id="ARBA00013109"/>
    </source>
</evidence>
<evidence type="ECO:0000256" key="1">
    <source>
        <dbReference type="ARBA" id="ARBA00004772"/>
    </source>
</evidence>
<comment type="similarity">
    <text evidence="2">Belongs to the uroporphyrinogen-III synthase family.</text>
</comment>
<dbReference type="PANTHER" id="PTHR38042">
    <property type="entry name" value="UROPORPHYRINOGEN-III SYNTHASE, CHLOROPLASTIC"/>
    <property type="match status" value="1"/>
</dbReference>
<dbReference type="Gene3D" id="3.40.50.10090">
    <property type="match status" value="2"/>
</dbReference>
<dbReference type="PANTHER" id="PTHR38042:SF1">
    <property type="entry name" value="UROPORPHYRINOGEN-III SYNTHASE, CHLOROPLASTIC"/>
    <property type="match status" value="1"/>
</dbReference>
<accession>A0A3B1A940</accession>
<dbReference type="GO" id="GO:0004852">
    <property type="term" value="F:uroporphyrinogen-III synthase activity"/>
    <property type="evidence" value="ECO:0007669"/>
    <property type="project" value="UniProtKB-EC"/>
</dbReference>
<evidence type="ECO:0000256" key="4">
    <source>
        <dbReference type="ARBA" id="ARBA00023239"/>
    </source>
</evidence>
<dbReference type="InterPro" id="IPR036108">
    <property type="entry name" value="4pyrrol_syn_uPrphyn_synt_sf"/>
</dbReference>
<evidence type="ECO:0000259" key="9">
    <source>
        <dbReference type="Pfam" id="PF02602"/>
    </source>
</evidence>
<keyword evidence="4 10" id="KW-0456">Lyase</keyword>
<comment type="pathway">
    <text evidence="1">Porphyrin-containing compound metabolism; protoporphyrin-IX biosynthesis; coproporphyrinogen-III from 5-aminolevulinate: step 3/4.</text>
</comment>
<comment type="catalytic activity">
    <reaction evidence="8">
        <text>hydroxymethylbilane = uroporphyrinogen III + H2O</text>
        <dbReference type="Rhea" id="RHEA:18965"/>
        <dbReference type="ChEBI" id="CHEBI:15377"/>
        <dbReference type="ChEBI" id="CHEBI:57308"/>
        <dbReference type="ChEBI" id="CHEBI:57845"/>
        <dbReference type="EC" id="4.2.1.75"/>
    </reaction>
</comment>
<sequence>MKNNSLQGCSVVVTRPSAQAQGLAELIENAGGNVILFPVLKITPIDDNSELDTLIHEIEQYSILIFISPNAVNFGLSYILKQRQIPDNCKIATVGKGSARCAKELLKRDIDIVPEAFDGQSGGYNSESLLSLPALKNVANHKIAILRGNGGRKMLGDTLRDRAAQVRYINTYQRTIPDDEQLENRIQKLITHVKNIDSMCVTITSEASLTNFLTLLGTHAATWLNNSQLIVINERLVSIAQQLGFKKQAIVALNASDQALADSVANWYSNKAK</sequence>
<dbReference type="EC" id="4.2.1.75" evidence="3"/>
<dbReference type="EMBL" id="UOFS01000019">
    <property type="protein sequence ID" value="VAW94729.1"/>
    <property type="molecule type" value="Genomic_DNA"/>
</dbReference>
<dbReference type="Pfam" id="PF02602">
    <property type="entry name" value="HEM4"/>
    <property type="match status" value="1"/>
</dbReference>
<dbReference type="CDD" id="cd06578">
    <property type="entry name" value="HemD"/>
    <property type="match status" value="1"/>
</dbReference>
<name>A0A3B1A940_9ZZZZ</name>